<keyword evidence="4" id="KW-1185">Reference proteome</keyword>
<accession>A0A6N4UXK6</accession>
<evidence type="ECO:0000313" key="3">
    <source>
        <dbReference type="EMBL" id="BBX29640.1"/>
    </source>
</evidence>
<dbReference type="AlphaFoldDB" id="A0A6N4UXK6"/>
<feature type="domain" description="PAC" evidence="2">
    <location>
        <begin position="89"/>
        <end position="141"/>
    </location>
</feature>
<evidence type="ECO:0000259" key="1">
    <source>
        <dbReference type="PROSITE" id="PS50112"/>
    </source>
</evidence>
<dbReference type="SUPFAM" id="SSF55785">
    <property type="entry name" value="PYP-like sensor domain (PAS domain)"/>
    <property type="match status" value="1"/>
</dbReference>
<dbReference type="CDD" id="cd00130">
    <property type="entry name" value="PAS"/>
    <property type="match status" value="1"/>
</dbReference>
<evidence type="ECO:0000259" key="2">
    <source>
        <dbReference type="PROSITE" id="PS50113"/>
    </source>
</evidence>
<reference evidence="3 4" key="1">
    <citation type="journal article" date="2019" name="Emerg. Microbes Infect.">
        <title>Comprehensive subspecies identification of 175 nontuberculous mycobacteria species based on 7547 genomic profiles.</title>
        <authorList>
            <person name="Matsumoto Y."/>
            <person name="Kinjo T."/>
            <person name="Motooka D."/>
            <person name="Nabeya D."/>
            <person name="Jung N."/>
            <person name="Uechi K."/>
            <person name="Horii T."/>
            <person name="Iida T."/>
            <person name="Fujita J."/>
            <person name="Nakamura S."/>
        </authorList>
    </citation>
    <scope>NUCLEOTIDE SEQUENCE [LARGE SCALE GENOMIC DNA]</scope>
    <source>
        <strain evidence="3 4">JCM 12272</strain>
    </source>
</reference>
<dbReference type="PROSITE" id="PS50112">
    <property type="entry name" value="PAS"/>
    <property type="match status" value="1"/>
</dbReference>
<gene>
    <name evidence="3" type="ORF">MALV_47650</name>
</gene>
<dbReference type="GO" id="GO:0016301">
    <property type="term" value="F:kinase activity"/>
    <property type="evidence" value="ECO:0007669"/>
    <property type="project" value="UniProtKB-KW"/>
</dbReference>
<dbReference type="EMBL" id="AP022565">
    <property type="protein sequence ID" value="BBX29640.1"/>
    <property type="molecule type" value="Genomic_DNA"/>
</dbReference>
<dbReference type="Proteomes" id="UP000466906">
    <property type="component" value="Chromosome"/>
</dbReference>
<dbReference type="Pfam" id="PF08448">
    <property type="entry name" value="PAS_4"/>
    <property type="match status" value="1"/>
</dbReference>
<dbReference type="PROSITE" id="PS50113">
    <property type="entry name" value="PAC"/>
    <property type="match status" value="1"/>
</dbReference>
<proteinExistence type="predicted"/>
<dbReference type="InterPro" id="IPR013656">
    <property type="entry name" value="PAS_4"/>
</dbReference>
<dbReference type="Gene3D" id="3.30.450.20">
    <property type="entry name" value="PAS domain"/>
    <property type="match status" value="1"/>
</dbReference>
<dbReference type="InterPro" id="IPR000014">
    <property type="entry name" value="PAS"/>
</dbReference>
<keyword evidence="3" id="KW-0418">Kinase</keyword>
<dbReference type="InterPro" id="IPR035965">
    <property type="entry name" value="PAS-like_dom_sf"/>
</dbReference>
<dbReference type="NCBIfam" id="TIGR00229">
    <property type="entry name" value="sensory_box"/>
    <property type="match status" value="1"/>
</dbReference>
<dbReference type="SMART" id="SM00091">
    <property type="entry name" value="PAS"/>
    <property type="match status" value="1"/>
</dbReference>
<name>A0A6N4UXK6_9MYCO</name>
<evidence type="ECO:0000313" key="4">
    <source>
        <dbReference type="Proteomes" id="UP000466906"/>
    </source>
</evidence>
<organism evidence="3 4">
    <name type="scientific">Mycolicibacterium alvei</name>
    <dbReference type="NCBI Taxonomy" id="67081"/>
    <lineage>
        <taxon>Bacteria</taxon>
        <taxon>Bacillati</taxon>
        <taxon>Actinomycetota</taxon>
        <taxon>Actinomycetes</taxon>
        <taxon>Mycobacteriales</taxon>
        <taxon>Mycobacteriaceae</taxon>
        <taxon>Mycolicibacterium</taxon>
    </lineage>
</organism>
<dbReference type="InterPro" id="IPR000700">
    <property type="entry name" value="PAS-assoc_C"/>
</dbReference>
<feature type="domain" description="PAS" evidence="1">
    <location>
        <begin position="11"/>
        <end position="64"/>
    </location>
</feature>
<sequence>MLPSAILLGMDEGMIATALLSGPDAIMAADRNGLITFWNGGAERLFGFPADQAVGESLDLIIPKKLRARHWDGWHRVMQTGQSRYGDGDLLAVPAIRADGSTISVEFVIHPVSDTSGQLIGVAATLRDVTARFEETRDLKRRLAER</sequence>
<protein>
    <submittedName>
        <fullName evidence="3">Signal transduction histidine kinase</fullName>
    </submittedName>
</protein>
<keyword evidence="3" id="KW-0808">Transferase</keyword>
<dbReference type="KEGG" id="malv:MALV_47650"/>